<dbReference type="OrthoDB" id="8556544at2"/>
<evidence type="ECO:0000259" key="2">
    <source>
        <dbReference type="Pfam" id="PF09176"/>
    </source>
</evidence>
<name>A0A1G8Z3Y0_9PROT</name>
<evidence type="ECO:0000256" key="1">
    <source>
        <dbReference type="ARBA" id="ARBA00023002"/>
    </source>
</evidence>
<dbReference type="SUPFAM" id="SSF51735">
    <property type="entry name" value="NAD(P)-binding Rossmann-fold domains"/>
    <property type="match status" value="1"/>
</dbReference>
<dbReference type="InterPro" id="IPR037089">
    <property type="entry name" value="Methyl-teptahyd_DH_N_sf"/>
</dbReference>
<dbReference type="AlphaFoldDB" id="A0A1G8Z3Y0"/>
<proteinExistence type="predicted"/>
<feature type="domain" description="Methylene-tetrahydromethanopterin dehydrogenase N-terminal" evidence="2">
    <location>
        <begin position="18"/>
        <end position="98"/>
    </location>
</feature>
<accession>A0A1G8Z3Y0</accession>
<keyword evidence="4" id="KW-1185">Reference proteome</keyword>
<organism evidence="3 4">
    <name type="scientific">Methylophilus rhizosphaerae</name>
    <dbReference type="NCBI Taxonomy" id="492660"/>
    <lineage>
        <taxon>Bacteria</taxon>
        <taxon>Pseudomonadati</taxon>
        <taxon>Pseudomonadota</taxon>
        <taxon>Betaproteobacteria</taxon>
        <taxon>Nitrosomonadales</taxon>
        <taxon>Methylophilaceae</taxon>
        <taxon>Methylophilus</taxon>
    </lineage>
</organism>
<dbReference type="InterPro" id="IPR015259">
    <property type="entry name" value="Methyl-teptahyd_DH_N"/>
</dbReference>
<dbReference type="Gene3D" id="3.40.50.720">
    <property type="entry name" value="NAD(P)-binding Rossmann-like Domain"/>
    <property type="match status" value="1"/>
</dbReference>
<protein>
    <submittedName>
        <fullName evidence="3">Methylene-tetrahydromethanopterin dehydrogenase</fullName>
    </submittedName>
</protein>
<reference evidence="4" key="1">
    <citation type="submission" date="2016-10" db="EMBL/GenBank/DDBJ databases">
        <authorList>
            <person name="Varghese N."/>
            <person name="Submissions S."/>
        </authorList>
    </citation>
    <scope>NUCLEOTIDE SEQUENCE [LARGE SCALE GENOMIC DNA]</scope>
    <source>
        <strain evidence="4">CBMB127</strain>
    </source>
</reference>
<dbReference type="STRING" id="492660.SAMN05192566_0043"/>
<sequence>MKKTSIMHLFTAAKNASPFDVNMAFDAGYEKIISYTDVTLNEIVALTQDAIFSRSPSGLKQQALFFGGRDIQVALEMQKQARSAMFKPFECHTFSDPSGAFTTAAAMLAKVDFHLKKSGSGLGKEKIAIFGASGTVGSTAALIAARQGSEVLMVGHSGVESMQAYVDKLAASYDVKLKVVDGSSEAAKVTVLSEATVALCATPAGIRVLETSQFANSGSLKVVADVNAVPPSGIEGVDTFSNGGLIEGTQVAGFGALAIGQLKYVTQNKLLEQMLQSESPMHIDYHQAYEYACAHVG</sequence>
<dbReference type="InterPro" id="IPR036291">
    <property type="entry name" value="NAD(P)-bd_dom_sf"/>
</dbReference>
<dbReference type="Pfam" id="PF09176">
    <property type="entry name" value="Mpt_N"/>
    <property type="match status" value="1"/>
</dbReference>
<dbReference type="EMBL" id="FNFX01000001">
    <property type="protein sequence ID" value="SDK09065.1"/>
    <property type="molecule type" value="Genomic_DNA"/>
</dbReference>
<evidence type="ECO:0000313" key="3">
    <source>
        <dbReference type="EMBL" id="SDK09065.1"/>
    </source>
</evidence>
<dbReference type="InterPro" id="IPR046346">
    <property type="entry name" value="Aminoacid_DH-like_N_sf"/>
</dbReference>
<dbReference type="Proteomes" id="UP000198629">
    <property type="component" value="Unassembled WGS sequence"/>
</dbReference>
<dbReference type="GO" id="GO:0016491">
    <property type="term" value="F:oxidoreductase activity"/>
    <property type="evidence" value="ECO:0007669"/>
    <property type="project" value="UniProtKB-KW"/>
</dbReference>
<dbReference type="SUPFAM" id="SSF53223">
    <property type="entry name" value="Aminoacid dehydrogenase-like, N-terminal domain"/>
    <property type="match status" value="1"/>
</dbReference>
<dbReference type="RefSeq" id="WP_091467990.1">
    <property type="nucleotide sequence ID" value="NZ_FNFX01000001.1"/>
</dbReference>
<gene>
    <name evidence="3" type="ORF">SAMN05192566_0043</name>
</gene>
<dbReference type="Gene3D" id="3.40.50.10280">
    <property type="entry name" value="Methylene-tetrahydromethanopterin dehydrogenase, N-terminal domain"/>
    <property type="match status" value="1"/>
</dbReference>
<evidence type="ECO:0000313" key="4">
    <source>
        <dbReference type="Proteomes" id="UP000198629"/>
    </source>
</evidence>
<keyword evidence="1" id="KW-0560">Oxidoreductase</keyword>